<organism evidence="1 2">
    <name type="scientific">Noviherbaspirillum humi</name>
    <dbReference type="NCBI Taxonomy" id="1688639"/>
    <lineage>
        <taxon>Bacteria</taxon>
        <taxon>Pseudomonadati</taxon>
        <taxon>Pseudomonadota</taxon>
        <taxon>Betaproteobacteria</taxon>
        <taxon>Burkholderiales</taxon>
        <taxon>Oxalobacteraceae</taxon>
        <taxon>Noviherbaspirillum</taxon>
    </lineage>
</organism>
<sequence length="53" mass="5931">MQAGNHAERPLCRLLHRAFFHSLLEFDQEMAFASLISSGHQTIAAAFAAKKFL</sequence>
<protein>
    <submittedName>
        <fullName evidence="1">Uncharacterized protein</fullName>
    </submittedName>
</protein>
<keyword evidence="2" id="KW-1185">Reference proteome</keyword>
<dbReference type="AlphaFoldDB" id="A0A239KC84"/>
<dbReference type="Proteomes" id="UP000198284">
    <property type="component" value="Unassembled WGS sequence"/>
</dbReference>
<evidence type="ECO:0000313" key="2">
    <source>
        <dbReference type="Proteomes" id="UP000198284"/>
    </source>
</evidence>
<gene>
    <name evidence="1" type="ORF">SAMN06265795_11572</name>
</gene>
<proteinExistence type="predicted"/>
<name>A0A239KC84_9BURK</name>
<evidence type="ECO:0000313" key="1">
    <source>
        <dbReference type="EMBL" id="SNT15283.1"/>
    </source>
</evidence>
<reference evidence="1 2" key="1">
    <citation type="submission" date="2017-06" db="EMBL/GenBank/DDBJ databases">
        <authorList>
            <person name="Kim H.J."/>
            <person name="Triplett B.A."/>
        </authorList>
    </citation>
    <scope>NUCLEOTIDE SEQUENCE [LARGE SCALE GENOMIC DNA]</scope>
    <source>
        <strain evidence="1 2">U15</strain>
    </source>
</reference>
<dbReference type="EMBL" id="FZOT01000015">
    <property type="protein sequence ID" value="SNT15283.1"/>
    <property type="molecule type" value="Genomic_DNA"/>
</dbReference>
<dbReference type="RefSeq" id="WP_176442548.1">
    <property type="nucleotide sequence ID" value="NZ_FZOT01000015.1"/>
</dbReference>
<accession>A0A239KC84</accession>